<dbReference type="Gene3D" id="1.20.1050.10">
    <property type="match status" value="1"/>
</dbReference>
<organism evidence="7 8">
    <name type="scientific">Stephania cephalantha</name>
    <dbReference type="NCBI Taxonomy" id="152367"/>
    <lineage>
        <taxon>Eukaryota</taxon>
        <taxon>Viridiplantae</taxon>
        <taxon>Streptophyta</taxon>
        <taxon>Embryophyta</taxon>
        <taxon>Tracheophyta</taxon>
        <taxon>Spermatophyta</taxon>
        <taxon>Magnoliopsida</taxon>
        <taxon>Ranunculales</taxon>
        <taxon>Menispermaceae</taxon>
        <taxon>Menispermoideae</taxon>
        <taxon>Cissampelideae</taxon>
        <taxon>Stephania</taxon>
    </lineage>
</organism>
<dbReference type="GO" id="GO:0005737">
    <property type="term" value="C:cytoplasm"/>
    <property type="evidence" value="ECO:0007669"/>
    <property type="project" value="TreeGrafter"/>
</dbReference>
<evidence type="ECO:0000256" key="1">
    <source>
        <dbReference type="ARBA" id="ARBA00012452"/>
    </source>
</evidence>
<dbReference type="Gene3D" id="3.40.30.10">
    <property type="entry name" value="Glutaredoxin"/>
    <property type="match status" value="1"/>
</dbReference>
<dbReference type="SUPFAM" id="SSF52833">
    <property type="entry name" value="Thioredoxin-like"/>
    <property type="match status" value="1"/>
</dbReference>
<keyword evidence="8" id="KW-1185">Reference proteome</keyword>
<dbReference type="FunFam" id="1.20.1050.10:FF:000012">
    <property type="entry name" value="Tau class glutathione S-transferase"/>
    <property type="match status" value="1"/>
</dbReference>
<dbReference type="InterPro" id="IPR045074">
    <property type="entry name" value="GST_C_Tau"/>
</dbReference>
<dbReference type="PROSITE" id="PS50404">
    <property type="entry name" value="GST_NTER"/>
    <property type="match status" value="1"/>
</dbReference>
<dbReference type="EMBL" id="JBBNAG010000006">
    <property type="protein sequence ID" value="KAK9124920.1"/>
    <property type="molecule type" value="Genomic_DNA"/>
</dbReference>
<reference evidence="7 8" key="1">
    <citation type="submission" date="2024-01" db="EMBL/GenBank/DDBJ databases">
        <title>Genome assemblies of Stephania.</title>
        <authorList>
            <person name="Yang L."/>
        </authorList>
    </citation>
    <scope>NUCLEOTIDE SEQUENCE [LARGE SCALE GENOMIC DNA]</scope>
    <source>
        <strain evidence="7">JXDWG</strain>
        <tissue evidence="7">Leaf</tissue>
    </source>
</reference>
<dbReference type="PANTHER" id="PTHR11260">
    <property type="entry name" value="GLUTATHIONE S-TRANSFERASE, GST, SUPERFAMILY, GST DOMAIN CONTAINING"/>
    <property type="match status" value="1"/>
</dbReference>
<dbReference type="InterPro" id="IPR010987">
    <property type="entry name" value="Glutathione-S-Trfase_C-like"/>
</dbReference>
<dbReference type="GO" id="GO:0006749">
    <property type="term" value="P:glutathione metabolic process"/>
    <property type="evidence" value="ECO:0007669"/>
    <property type="project" value="InterPro"/>
</dbReference>
<accession>A0AAP0J1B3</accession>
<dbReference type="InterPro" id="IPR036249">
    <property type="entry name" value="Thioredoxin-like_sf"/>
</dbReference>
<dbReference type="Pfam" id="PF00043">
    <property type="entry name" value="GST_C"/>
    <property type="match status" value="1"/>
</dbReference>
<dbReference type="SFLD" id="SFLDS00019">
    <property type="entry name" value="Glutathione_Transferase_(cytos"/>
    <property type="match status" value="1"/>
</dbReference>
<comment type="similarity">
    <text evidence="4">Belongs to the GST superfamily.</text>
</comment>
<dbReference type="SUPFAM" id="SSF47616">
    <property type="entry name" value="GST C-terminal domain-like"/>
    <property type="match status" value="1"/>
</dbReference>
<dbReference type="InterPro" id="IPR004046">
    <property type="entry name" value="GST_C"/>
</dbReference>
<sequence length="219" mass="25402">MADEEVKLLSTWSSPFCLRVVWALKLKGIEYEYIEEDLTNKSTLLLQYNPVHKKVPVLVHNGKPVCESFVILEYLDQIWKQNRILPDHPHDKAMARFWAKFGDDKLLHLFTMTAIKHGKEKEEAFEAVLECLKALEEEVKGKKFFGGEEIGVVDLSIGWLVNLGSLFEETADLKMLDENRFPSLLKWIDRFSKAPIIKDEWPPRDKLALRLHLALESLK</sequence>
<dbReference type="AlphaFoldDB" id="A0AAP0J1B3"/>
<evidence type="ECO:0000313" key="7">
    <source>
        <dbReference type="EMBL" id="KAK9124920.1"/>
    </source>
</evidence>
<evidence type="ECO:0000313" key="8">
    <source>
        <dbReference type="Proteomes" id="UP001419268"/>
    </source>
</evidence>
<evidence type="ECO:0000259" key="5">
    <source>
        <dbReference type="PROSITE" id="PS50404"/>
    </source>
</evidence>
<dbReference type="SFLD" id="SFLDG00358">
    <property type="entry name" value="Main_(cytGST)"/>
    <property type="match status" value="1"/>
</dbReference>
<dbReference type="PANTHER" id="PTHR11260:SF762">
    <property type="entry name" value="GLUTATHIONE TRANSFERASE"/>
    <property type="match status" value="1"/>
</dbReference>
<dbReference type="SFLD" id="SFLDG01152">
    <property type="entry name" value="Main.3:_Omega-_and_Tau-like"/>
    <property type="match status" value="1"/>
</dbReference>
<dbReference type="CDD" id="cd03185">
    <property type="entry name" value="GST_C_Tau"/>
    <property type="match status" value="1"/>
</dbReference>
<dbReference type="GO" id="GO:0004364">
    <property type="term" value="F:glutathione transferase activity"/>
    <property type="evidence" value="ECO:0007669"/>
    <property type="project" value="UniProtKB-EC"/>
</dbReference>
<gene>
    <name evidence="7" type="ORF">Scep_013766</name>
</gene>
<evidence type="ECO:0000256" key="3">
    <source>
        <dbReference type="ARBA" id="ARBA00047960"/>
    </source>
</evidence>
<comment type="catalytic activity">
    <reaction evidence="3">
        <text>RX + glutathione = an S-substituted glutathione + a halide anion + H(+)</text>
        <dbReference type="Rhea" id="RHEA:16437"/>
        <dbReference type="ChEBI" id="CHEBI:15378"/>
        <dbReference type="ChEBI" id="CHEBI:16042"/>
        <dbReference type="ChEBI" id="CHEBI:17792"/>
        <dbReference type="ChEBI" id="CHEBI:57925"/>
        <dbReference type="ChEBI" id="CHEBI:90779"/>
        <dbReference type="EC" id="2.5.1.18"/>
    </reaction>
</comment>
<evidence type="ECO:0000256" key="2">
    <source>
        <dbReference type="ARBA" id="ARBA00022679"/>
    </source>
</evidence>
<keyword evidence="2" id="KW-0808">Transferase</keyword>
<protein>
    <recommendedName>
        <fullName evidence="1">glutathione transferase</fullName>
        <ecNumber evidence="1">2.5.1.18</ecNumber>
    </recommendedName>
</protein>
<dbReference type="FunFam" id="3.40.30.10:FF:000014">
    <property type="entry name" value="Tau class glutathione S-transferase"/>
    <property type="match status" value="1"/>
</dbReference>
<dbReference type="Pfam" id="PF02798">
    <property type="entry name" value="GST_N"/>
    <property type="match status" value="1"/>
</dbReference>
<dbReference type="InterPro" id="IPR040079">
    <property type="entry name" value="Glutathione_S-Trfase"/>
</dbReference>
<dbReference type="InterPro" id="IPR036282">
    <property type="entry name" value="Glutathione-S-Trfase_C_sf"/>
</dbReference>
<feature type="domain" description="GST N-terminal" evidence="5">
    <location>
        <begin position="4"/>
        <end position="83"/>
    </location>
</feature>
<comment type="caution">
    <text evidence="7">The sequence shown here is derived from an EMBL/GenBank/DDBJ whole genome shotgun (WGS) entry which is preliminary data.</text>
</comment>
<dbReference type="PROSITE" id="PS50405">
    <property type="entry name" value="GST_CTER"/>
    <property type="match status" value="1"/>
</dbReference>
<name>A0AAP0J1B3_9MAGN</name>
<evidence type="ECO:0000256" key="4">
    <source>
        <dbReference type="RuleBase" id="RU003494"/>
    </source>
</evidence>
<dbReference type="EC" id="2.5.1.18" evidence="1"/>
<proteinExistence type="inferred from homology"/>
<feature type="domain" description="GST C-terminal" evidence="6">
    <location>
        <begin position="88"/>
        <end position="209"/>
    </location>
</feature>
<dbReference type="Proteomes" id="UP001419268">
    <property type="component" value="Unassembled WGS sequence"/>
</dbReference>
<evidence type="ECO:0000259" key="6">
    <source>
        <dbReference type="PROSITE" id="PS50405"/>
    </source>
</evidence>
<dbReference type="InterPro" id="IPR004045">
    <property type="entry name" value="Glutathione_S-Trfase_N"/>
</dbReference>
<dbReference type="CDD" id="cd03058">
    <property type="entry name" value="GST_N_Tau"/>
    <property type="match status" value="1"/>
</dbReference>
<dbReference type="InterPro" id="IPR045073">
    <property type="entry name" value="Omega/Tau-like"/>
</dbReference>